<protein>
    <submittedName>
        <fullName evidence="2">Unannotated protein</fullName>
    </submittedName>
</protein>
<sequence length="409" mass="44083">MNSTALAGLRICDLSGQLAGAGATRTLAAFGAEVIRIEDPVRKGKWDLLRGVPPFREGQRGIDAGGAFNNHNVGKQGITLNTRTERGRSLLAELVSISDVVTENFSAEVMESWGFGYERLCELRPGVIYVSNCGFGHTGPYRQFRTWGPIVQAVCGLTWSVGQADEPSAGFGFSYMDHHGANLMVFAILAALHHRRRTGEGQWIDMSTVESGAAMLGPMVLDFTVNGRPARRPGMPASNRGHHPLMAPHGIHPALGDDEWVAVVCRTDAEWATLASILGVDEPAWATVDARLAAHDALDARVSAWTRRHDKFEVQTRLLAAGIPAAAVQSPQERTDRDSSTARWGLFPEVTHSLMGAVRVDGIPLHLSATDWSMSTGAPLLGQHNHQVLAGLLGLDDDEIARLEADGVI</sequence>
<proteinExistence type="predicted"/>
<dbReference type="GO" id="GO:0016740">
    <property type="term" value="F:transferase activity"/>
    <property type="evidence" value="ECO:0007669"/>
    <property type="project" value="UniProtKB-KW"/>
</dbReference>
<dbReference type="EMBL" id="CAFBMT010000047">
    <property type="protein sequence ID" value="CAB4960425.1"/>
    <property type="molecule type" value="Genomic_DNA"/>
</dbReference>
<dbReference type="EMBL" id="CAESGF010000046">
    <property type="protein sequence ID" value="CAB4365758.1"/>
    <property type="molecule type" value="Genomic_DNA"/>
</dbReference>
<dbReference type="Pfam" id="PF02515">
    <property type="entry name" value="CoA_transf_3"/>
    <property type="match status" value="1"/>
</dbReference>
<evidence type="ECO:0000313" key="3">
    <source>
        <dbReference type="EMBL" id="CAB4736540.1"/>
    </source>
</evidence>
<evidence type="ECO:0000256" key="1">
    <source>
        <dbReference type="ARBA" id="ARBA00022679"/>
    </source>
</evidence>
<gene>
    <name evidence="3" type="ORF">UFOPK2656_02587</name>
    <name evidence="4" type="ORF">UFOPK3267_02734</name>
    <name evidence="5" type="ORF">UFOPK3651_03478</name>
    <name evidence="6" type="ORF">UFOPK3931_03028</name>
    <name evidence="2" type="ORF">UFOPK4189_03500</name>
</gene>
<name>A0A6J6AC05_9ZZZZ</name>
<dbReference type="SUPFAM" id="SSF89796">
    <property type="entry name" value="CoA-transferase family III (CaiB/BaiF)"/>
    <property type="match status" value="1"/>
</dbReference>
<evidence type="ECO:0000313" key="4">
    <source>
        <dbReference type="EMBL" id="CAB4853209.1"/>
    </source>
</evidence>
<dbReference type="Gene3D" id="3.40.50.10540">
    <property type="entry name" value="Crotonobetainyl-coa:carnitine coa-transferase, domain 1"/>
    <property type="match status" value="1"/>
</dbReference>
<evidence type="ECO:0000313" key="6">
    <source>
        <dbReference type="EMBL" id="CAB5015180.1"/>
    </source>
</evidence>
<dbReference type="AlphaFoldDB" id="A0A6J6AC05"/>
<dbReference type="PANTHER" id="PTHR48228">
    <property type="entry name" value="SUCCINYL-COA--D-CITRAMALATE COA-TRANSFERASE"/>
    <property type="match status" value="1"/>
</dbReference>
<dbReference type="InterPro" id="IPR023606">
    <property type="entry name" value="CoA-Trfase_III_dom_1_sf"/>
</dbReference>
<dbReference type="EMBL" id="CAFBIY010000216">
    <property type="protein sequence ID" value="CAB4853209.1"/>
    <property type="molecule type" value="Genomic_DNA"/>
</dbReference>
<evidence type="ECO:0000313" key="2">
    <source>
        <dbReference type="EMBL" id="CAB4365758.1"/>
    </source>
</evidence>
<dbReference type="EMBL" id="CAFBOL010000129">
    <property type="protein sequence ID" value="CAB5015180.1"/>
    <property type="molecule type" value="Genomic_DNA"/>
</dbReference>
<evidence type="ECO:0000313" key="5">
    <source>
        <dbReference type="EMBL" id="CAB4960425.1"/>
    </source>
</evidence>
<organism evidence="2">
    <name type="scientific">freshwater metagenome</name>
    <dbReference type="NCBI Taxonomy" id="449393"/>
    <lineage>
        <taxon>unclassified sequences</taxon>
        <taxon>metagenomes</taxon>
        <taxon>ecological metagenomes</taxon>
    </lineage>
</organism>
<accession>A0A6J6AC05</accession>
<dbReference type="Gene3D" id="3.30.1540.10">
    <property type="entry name" value="formyl-coa transferase, domain 3"/>
    <property type="match status" value="1"/>
</dbReference>
<dbReference type="InterPro" id="IPR050509">
    <property type="entry name" value="CoA-transferase_III"/>
</dbReference>
<keyword evidence="1" id="KW-0808">Transferase</keyword>
<dbReference type="InterPro" id="IPR003673">
    <property type="entry name" value="CoA-Trfase_fam_III"/>
</dbReference>
<dbReference type="InterPro" id="IPR044855">
    <property type="entry name" value="CoA-Trfase_III_dom3_sf"/>
</dbReference>
<reference evidence="2" key="1">
    <citation type="submission" date="2020-05" db="EMBL/GenBank/DDBJ databases">
        <authorList>
            <person name="Chiriac C."/>
            <person name="Salcher M."/>
            <person name="Ghai R."/>
            <person name="Kavagutti S V."/>
        </authorList>
    </citation>
    <scope>NUCLEOTIDE SEQUENCE</scope>
</reference>
<dbReference type="EMBL" id="CAEZYF010000019">
    <property type="protein sequence ID" value="CAB4736540.1"/>
    <property type="molecule type" value="Genomic_DNA"/>
</dbReference>
<dbReference type="PANTHER" id="PTHR48228:SF6">
    <property type="entry name" value="L-CARNITINE COA-TRANSFERASE"/>
    <property type="match status" value="1"/>
</dbReference>